<evidence type="ECO:0000313" key="1">
    <source>
        <dbReference type="EMBL" id="ONM36308.1"/>
    </source>
</evidence>
<dbReference type="EMBL" id="CM007649">
    <property type="protein sequence ID" value="ONM36308.1"/>
    <property type="molecule type" value="Genomic_DNA"/>
</dbReference>
<protein>
    <submittedName>
        <fullName evidence="1">Uncharacterized protein</fullName>
    </submittedName>
</protein>
<reference evidence="1" key="1">
    <citation type="submission" date="2015-12" db="EMBL/GenBank/DDBJ databases">
        <title>Update maize B73 reference genome by single molecule sequencing technologies.</title>
        <authorList>
            <consortium name="Maize Genome Sequencing Project"/>
            <person name="Ware D."/>
        </authorList>
    </citation>
    <scope>NUCLEOTIDE SEQUENCE [LARGE SCALE GENOMIC DNA]</scope>
    <source>
        <tissue evidence="1">Seedling</tissue>
    </source>
</reference>
<organism evidence="1">
    <name type="scientific">Zea mays</name>
    <name type="common">Maize</name>
    <dbReference type="NCBI Taxonomy" id="4577"/>
    <lineage>
        <taxon>Eukaryota</taxon>
        <taxon>Viridiplantae</taxon>
        <taxon>Streptophyta</taxon>
        <taxon>Embryophyta</taxon>
        <taxon>Tracheophyta</taxon>
        <taxon>Spermatophyta</taxon>
        <taxon>Magnoliopsida</taxon>
        <taxon>Liliopsida</taxon>
        <taxon>Poales</taxon>
        <taxon>Poaceae</taxon>
        <taxon>PACMAD clade</taxon>
        <taxon>Panicoideae</taxon>
        <taxon>Andropogonodae</taxon>
        <taxon>Andropogoneae</taxon>
        <taxon>Tripsacinae</taxon>
        <taxon>Zea</taxon>
    </lineage>
</organism>
<name>A0A1D6N6U3_MAIZE</name>
<sequence>MSDQQSSILSTMLDNPLHLGTGVFALGYAPHLFSPSEHCQGAPLHPQRAPRPTTNDEWVLQIH</sequence>
<gene>
    <name evidence="1" type="ORF">ZEAMMB73_Zm00001d042795</name>
</gene>
<dbReference type="AlphaFoldDB" id="A0A1D6N6U3"/>
<proteinExistence type="predicted"/>
<accession>A0A1D6N6U3</accession>